<keyword evidence="4 6" id="KW-0805">Transcription regulation</keyword>
<dbReference type="GeneID" id="92831847"/>
<protein>
    <recommendedName>
        <fullName evidence="6">Transcription antitermination protein NusB</fullName>
    </recommendedName>
    <alternativeName>
        <fullName evidence="6">Antitermination factor NusB</fullName>
    </alternativeName>
</protein>
<evidence type="ECO:0000256" key="2">
    <source>
        <dbReference type="ARBA" id="ARBA00022814"/>
    </source>
</evidence>
<evidence type="ECO:0000256" key="4">
    <source>
        <dbReference type="ARBA" id="ARBA00023015"/>
    </source>
</evidence>
<accession>A0A412IVD3</accession>
<reference evidence="8 9" key="1">
    <citation type="submission" date="2018-08" db="EMBL/GenBank/DDBJ databases">
        <title>A genome reference for cultivated species of the human gut microbiota.</title>
        <authorList>
            <person name="Zou Y."/>
            <person name="Xue W."/>
            <person name="Luo G."/>
        </authorList>
    </citation>
    <scope>NUCLEOTIDE SEQUENCE [LARGE SCALE GENOMIC DNA]</scope>
    <source>
        <strain evidence="8 9">AF22-21</strain>
    </source>
</reference>
<keyword evidence="2 6" id="KW-0889">Transcription antitermination</keyword>
<dbReference type="NCBIfam" id="TIGR01951">
    <property type="entry name" value="nusB"/>
    <property type="match status" value="1"/>
</dbReference>
<dbReference type="HAMAP" id="MF_00073">
    <property type="entry name" value="NusB"/>
    <property type="match status" value="1"/>
</dbReference>
<dbReference type="Gene3D" id="1.10.940.10">
    <property type="entry name" value="NusB-like"/>
    <property type="match status" value="1"/>
</dbReference>
<dbReference type="Proteomes" id="UP000283295">
    <property type="component" value="Unassembled WGS sequence"/>
</dbReference>
<organism evidence="8 9">
    <name type="scientific">Coprococcus eutactus</name>
    <dbReference type="NCBI Taxonomy" id="33043"/>
    <lineage>
        <taxon>Bacteria</taxon>
        <taxon>Bacillati</taxon>
        <taxon>Bacillota</taxon>
        <taxon>Clostridia</taxon>
        <taxon>Lachnospirales</taxon>
        <taxon>Lachnospiraceae</taxon>
        <taxon>Coprococcus</taxon>
    </lineage>
</organism>
<dbReference type="GO" id="GO:0003723">
    <property type="term" value="F:RNA binding"/>
    <property type="evidence" value="ECO:0007669"/>
    <property type="project" value="UniProtKB-UniRule"/>
</dbReference>
<evidence type="ECO:0000256" key="3">
    <source>
        <dbReference type="ARBA" id="ARBA00022884"/>
    </source>
</evidence>
<dbReference type="OrthoDB" id="9811381at2"/>
<dbReference type="EMBL" id="QRVK01000002">
    <property type="protein sequence ID" value="RGS44030.1"/>
    <property type="molecule type" value="Genomic_DNA"/>
</dbReference>
<dbReference type="InterPro" id="IPR006027">
    <property type="entry name" value="NusB_RsmB_TIM44"/>
</dbReference>
<dbReference type="Pfam" id="PF01029">
    <property type="entry name" value="NusB"/>
    <property type="match status" value="1"/>
</dbReference>
<comment type="caution">
    <text evidence="8">The sequence shown here is derived from an EMBL/GenBank/DDBJ whole genome shotgun (WGS) entry which is preliminary data.</text>
</comment>
<dbReference type="PANTHER" id="PTHR11078">
    <property type="entry name" value="N UTILIZATION SUBSTANCE PROTEIN B-RELATED"/>
    <property type="match status" value="1"/>
</dbReference>
<evidence type="ECO:0000256" key="5">
    <source>
        <dbReference type="ARBA" id="ARBA00023163"/>
    </source>
</evidence>
<dbReference type="InterPro" id="IPR035926">
    <property type="entry name" value="NusB-like_sf"/>
</dbReference>
<dbReference type="PANTHER" id="PTHR11078:SF3">
    <property type="entry name" value="ANTITERMINATION NUSB DOMAIN-CONTAINING PROTEIN"/>
    <property type="match status" value="1"/>
</dbReference>
<gene>
    <name evidence="6 8" type="primary">nusB</name>
    <name evidence="8" type="ORF">DWX94_01120</name>
</gene>
<dbReference type="RefSeq" id="WP_004848907.1">
    <property type="nucleotide sequence ID" value="NZ_CABIWG010000004.1"/>
</dbReference>
<dbReference type="InterPro" id="IPR011605">
    <property type="entry name" value="NusB_fam"/>
</dbReference>
<evidence type="ECO:0000259" key="7">
    <source>
        <dbReference type="Pfam" id="PF01029"/>
    </source>
</evidence>
<dbReference type="GO" id="GO:0031564">
    <property type="term" value="P:transcription antitermination"/>
    <property type="evidence" value="ECO:0007669"/>
    <property type="project" value="UniProtKB-KW"/>
</dbReference>
<proteinExistence type="inferred from homology"/>
<comment type="function">
    <text evidence="6">Involved in transcription antitermination. Required for transcription of ribosomal RNA (rRNA) genes. Binds specifically to the boxA antiterminator sequence of the ribosomal RNA (rrn) operons.</text>
</comment>
<dbReference type="SUPFAM" id="SSF48013">
    <property type="entry name" value="NusB-like"/>
    <property type="match status" value="1"/>
</dbReference>
<evidence type="ECO:0000313" key="8">
    <source>
        <dbReference type="EMBL" id="RGS44030.1"/>
    </source>
</evidence>
<dbReference type="GO" id="GO:0005829">
    <property type="term" value="C:cytosol"/>
    <property type="evidence" value="ECO:0007669"/>
    <property type="project" value="TreeGrafter"/>
</dbReference>
<sequence length="153" mass="17484">MTRREIRDKIFKIVFTAEFNTQEEMKEQLELAFDTEMPGDEEDDPMLYASVSEKDKEYITDKVMDILAHKDAIDNTISEISEGWKLPRIGKEELAILRLGVYEVVYDETIPEKVAINEAVELAKKYCDVSASKFVNALLAKLVKKEESGNATE</sequence>
<evidence type="ECO:0000313" key="9">
    <source>
        <dbReference type="Proteomes" id="UP000283295"/>
    </source>
</evidence>
<name>A0A412IVD3_9FIRM</name>
<keyword evidence="3 6" id="KW-0694">RNA-binding</keyword>
<dbReference type="AlphaFoldDB" id="A0A412IVD3"/>
<feature type="domain" description="NusB/RsmB/TIM44" evidence="7">
    <location>
        <begin position="5"/>
        <end position="144"/>
    </location>
</feature>
<keyword evidence="5 6" id="KW-0804">Transcription</keyword>
<evidence type="ECO:0000256" key="6">
    <source>
        <dbReference type="HAMAP-Rule" id="MF_00073"/>
    </source>
</evidence>
<dbReference type="GO" id="GO:0006353">
    <property type="term" value="P:DNA-templated transcription termination"/>
    <property type="evidence" value="ECO:0007669"/>
    <property type="project" value="UniProtKB-UniRule"/>
</dbReference>
<evidence type="ECO:0000256" key="1">
    <source>
        <dbReference type="ARBA" id="ARBA00005952"/>
    </source>
</evidence>
<comment type="similarity">
    <text evidence="1 6">Belongs to the NusB family.</text>
</comment>